<dbReference type="EMBL" id="JXXN02009389">
    <property type="protein sequence ID" value="THD18646.1"/>
    <property type="molecule type" value="Genomic_DNA"/>
</dbReference>
<keyword evidence="1" id="KW-0812">Transmembrane</keyword>
<keyword evidence="2" id="KW-0732">Signal</keyword>
<protein>
    <submittedName>
        <fullName evidence="3">Uncharacterized protein</fullName>
    </submittedName>
</protein>
<reference evidence="3" key="1">
    <citation type="submission" date="2019-03" db="EMBL/GenBank/DDBJ databases">
        <title>Improved annotation for the trematode Fasciola hepatica.</title>
        <authorList>
            <person name="Choi Y.-J."/>
            <person name="Martin J."/>
            <person name="Mitreva M."/>
        </authorList>
    </citation>
    <scope>NUCLEOTIDE SEQUENCE [LARGE SCALE GENOMIC DNA]</scope>
</reference>
<dbReference type="Proteomes" id="UP000230066">
    <property type="component" value="Unassembled WGS sequence"/>
</dbReference>
<evidence type="ECO:0000313" key="4">
    <source>
        <dbReference type="Proteomes" id="UP000230066"/>
    </source>
</evidence>
<feature type="signal peptide" evidence="2">
    <location>
        <begin position="1"/>
        <end position="21"/>
    </location>
</feature>
<comment type="caution">
    <text evidence="3">The sequence shown here is derived from an EMBL/GenBank/DDBJ whole genome shotgun (WGS) entry which is preliminary data.</text>
</comment>
<sequence length="82" mass="9244">MAVEVILRAALLLCLCLFVHGITLEEGLRDEKKYIFYDISRFSTWIHGAIALCITYGSLTATILLVHLVVYITGSKTGRHYK</sequence>
<keyword evidence="1" id="KW-1133">Transmembrane helix</keyword>
<evidence type="ECO:0000256" key="2">
    <source>
        <dbReference type="SAM" id="SignalP"/>
    </source>
</evidence>
<name>A0A4E0QYY3_FASHE</name>
<evidence type="ECO:0000256" key="1">
    <source>
        <dbReference type="SAM" id="Phobius"/>
    </source>
</evidence>
<proteinExistence type="predicted"/>
<feature type="transmembrane region" description="Helical" evidence="1">
    <location>
        <begin position="45"/>
        <end position="72"/>
    </location>
</feature>
<accession>A0A4E0QYY3</accession>
<organism evidence="3 4">
    <name type="scientific">Fasciola hepatica</name>
    <name type="common">Liver fluke</name>
    <dbReference type="NCBI Taxonomy" id="6192"/>
    <lineage>
        <taxon>Eukaryota</taxon>
        <taxon>Metazoa</taxon>
        <taxon>Spiralia</taxon>
        <taxon>Lophotrochozoa</taxon>
        <taxon>Platyhelminthes</taxon>
        <taxon>Trematoda</taxon>
        <taxon>Digenea</taxon>
        <taxon>Plagiorchiida</taxon>
        <taxon>Echinostomata</taxon>
        <taxon>Echinostomatoidea</taxon>
        <taxon>Fasciolidae</taxon>
        <taxon>Fasciola</taxon>
    </lineage>
</organism>
<keyword evidence="4" id="KW-1185">Reference proteome</keyword>
<dbReference type="AlphaFoldDB" id="A0A4E0QYY3"/>
<feature type="chain" id="PRO_5020037218" evidence="2">
    <location>
        <begin position="22"/>
        <end position="82"/>
    </location>
</feature>
<gene>
    <name evidence="3" type="ORF">D915_010704</name>
</gene>
<evidence type="ECO:0000313" key="3">
    <source>
        <dbReference type="EMBL" id="THD18646.1"/>
    </source>
</evidence>
<keyword evidence="1" id="KW-0472">Membrane</keyword>